<dbReference type="Pfam" id="PF02016">
    <property type="entry name" value="Peptidase_S66"/>
    <property type="match status" value="1"/>
</dbReference>
<reference evidence="6" key="1">
    <citation type="journal article" date="2019" name="Int. J. Syst. Evol. Microbiol.">
        <title>The Global Catalogue of Microorganisms (GCM) 10K type strain sequencing project: providing services to taxonomists for standard genome sequencing and annotation.</title>
        <authorList>
            <consortium name="The Broad Institute Genomics Platform"/>
            <consortium name="The Broad Institute Genome Sequencing Center for Infectious Disease"/>
            <person name="Wu L."/>
            <person name="Ma J."/>
        </authorList>
    </citation>
    <scope>NUCLEOTIDE SEQUENCE [LARGE SCALE GENOMIC DNA]</scope>
    <source>
        <strain evidence="6">TISTR 1535</strain>
    </source>
</reference>
<evidence type="ECO:0000259" key="4">
    <source>
        <dbReference type="Pfam" id="PF17676"/>
    </source>
</evidence>
<dbReference type="InterPro" id="IPR003507">
    <property type="entry name" value="S66_fam"/>
</dbReference>
<sequence length="347" mass="39583">MKFITPQRLNPGDTVAVISPSAGLPNLFPHIFNYGISVLQEEFNLKVKEMGTARAANERLYNNPKQRAEDLNQAFADPNIKGIFCSIGGDDAIRILPYLDLELILRNPKIVIGSSDNTTFLAYLNQLGLVTFYGPTVMAGISQLRNLDPSYKKHVTDLLFQPHNEYEYHPFDYWSQGYPDWSYTDNVGKINEEKQNTERWKWLQGYGIKKGRLFGGNIEVFEMMKGTKYFPKVEFFDDKVLFLENGEGTTTVNHIKRILRSYGVQGILSRIQGLIFGRARDYSPQEKEQLDNTITSVIQKEFEQYDLPIITNFDMGHTDPMSIIPLGISVEVNSEDQQITLMEPSVS</sequence>
<accession>A0ABW5V3Q0</accession>
<dbReference type="Pfam" id="PF17676">
    <property type="entry name" value="Peptidase_S66C"/>
    <property type="match status" value="1"/>
</dbReference>
<dbReference type="Gene3D" id="3.40.50.10740">
    <property type="entry name" value="Class I glutamine amidotransferase-like"/>
    <property type="match status" value="1"/>
</dbReference>
<dbReference type="InterPro" id="IPR040449">
    <property type="entry name" value="Peptidase_S66_N"/>
</dbReference>
<comment type="caution">
    <text evidence="5">The sequence shown here is derived from an EMBL/GenBank/DDBJ whole genome shotgun (WGS) entry which is preliminary data.</text>
</comment>
<dbReference type="SUPFAM" id="SSF141986">
    <property type="entry name" value="LD-carboxypeptidase A C-terminal domain-like"/>
    <property type="match status" value="1"/>
</dbReference>
<comment type="similarity">
    <text evidence="1">Belongs to the peptidase S66 family.</text>
</comment>
<keyword evidence="2" id="KW-0378">Hydrolase</keyword>
<dbReference type="PANTHER" id="PTHR30237:SF4">
    <property type="entry name" value="LD-CARBOXYPEPTIDASE C-TERMINAL DOMAIN-CONTAINING PROTEIN"/>
    <property type="match status" value="1"/>
</dbReference>
<dbReference type="EMBL" id="JBHUNA010000008">
    <property type="protein sequence ID" value="MFD2760323.1"/>
    <property type="molecule type" value="Genomic_DNA"/>
</dbReference>
<feature type="domain" description="LD-carboxypeptidase N-terminal" evidence="3">
    <location>
        <begin position="15"/>
        <end position="134"/>
    </location>
</feature>
<feature type="domain" description="LD-carboxypeptidase C-terminal" evidence="4">
    <location>
        <begin position="210"/>
        <end position="332"/>
    </location>
</feature>
<organism evidence="5 6">
    <name type="scientific">Lentibacillus juripiscarius</name>
    <dbReference type="NCBI Taxonomy" id="257446"/>
    <lineage>
        <taxon>Bacteria</taxon>
        <taxon>Bacillati</taxon>
        <taxon>Bacillota</taxon>
        <taxon>Bacilli</taxon>
        <taxon>Bacillales</taxon>
        <taxon>Bacillaceae</taxon>
        <taxon>Lentibacillus</taxon>
    </lineage>
</organism>
<dbReference type="CDD" id="cd07062">
    <property type="entry name" value="Peptidase_S66_mccF_like"/>
    <property type="match status" value="1"/>
</dbReference>
<dbReference type="RefSeq" id="WP_382391701.1">
    <property type="nucleotide sequence ID" value="NZ_JBHUNA010000008.1"/>
</dbReference>
<proteinExistence type="inferred from homology"/>
<dbReference type="SUPFAM" id="SSF52317">
    <property type="entry name" value="Class I glutamine amidotransferase-like"/>
    <property type="match status" value="1"/>
</dbReference>
<dbReference type="InterPro" id="IPR027461">
    <property type="entry name" value="Carboxypeptidase_A_C_sf"/>
</dbReference>
<evidence type="ECO:0000256" key="2">
    <source>
        <dbReference type="ARBA" id="ARBA00022801"/>
    </source>
</evidence>
<dbReference type="InterPro" id="IPR040921">
    <property type="entry name" value="Peptidase_S66C"/>
</dbReference>
<keyword evidence="6" id="KW-1185">Reference proteome</keyword>
<dbReference type="Proteomes" id="UP001597502">
    <property type="component" value="Unassembled WGS sequence"/>
</dbReference>
<evidence type="ECO:0000259" key="3">
    <source>
        <dbReference type="Pfam" id="PF02016"/>
    </source>
</evidence>
<protein>
    <submittedName>
        <fullName evidence="5">LD-carboxypeptidase</fullName>
    </submittedName>
</protein>
<name>A0ABW5V3Q0_9BACI</name>
<evidence type="ECO:0000313" key="5">
    <source>
        <dbReference type="EMBL" id="MFD2760323.1"/>
    </source>
</evidence>
<gene>
    <name evidence="5" type="ORF">ACFSUO_04960</name>
</gene>
<evidence type="ECO:0000313" key="6">
    <source>
        <dbReference type="Proteomes" id="UP001597502"/>
    </source>
</evidence>
<dbReference type="InterPro" id="IPR027478">
    <property type="entry name" value="LdcA_N"/>
</dbReference>
<dbReference type="Gene3D" id="3.50.30.60">
    <property type="entry name" value="LD-carboxypeptidase A C-terminal domain-like"/>
    <property type="match status" value="1"/>
</dbReference>
<dbReference type="InterPro" id="IPR029062">
    <property type="entry name" value="Class_I_gatase-like"/>
</dbReference>
<dbReference type="PIRSF" id="PIRSF028757">
    <property type="entry name" value="LD-carboxypeptidase"/>
    <property type="match status" value="1"/>
</dbReference>
<evidence type="ECO:0000256" key="1">
    <source>
        <dbReference type="ARBA" id="ARBA00010233"/>
    </source>
</evidence>
<dbReference type="PANTHER" id="PTHR30237">
    <property type="entry name" value="MURAMOYLTETRAPEPTIDE CARBOXYPEPTIDASE"/>
    <property type="match status" value="1"/>
</dbReference>